<dbReference type="VEuPathDB" id="FungiDB:AMAG_20386"/>
<organism evidence="1 2">
    <name type="scientific">Allomyces macrogynus (strain ATCC 38327)</name>
    <name type="common">Allomyces javanicus var. macrogynus</name>
    <dbReference type="NCBI Taxonomy" id="578462"/>
    <lineage>
        <taxon>Eukaryota</taxon>
        <taxon>Fungi</taxon>
        <taxon>Fungi incertae sedis</taxon>
        <taxon>Blastocladiomycota</taxon>
        <taxon>Blastocladiomycetes</taxon>
        <taxon>Blastocladiales</taxon>
        <taxon>Blastocladiaceae</taxon>
        <taxon>Allomyces</taxon>
    </lineage>
</organism>
<name>A0A0L0TAI9_ALLM3</name>
<evidence type="ECO:0000313" key="2">
    <source>
        <dbReference type="Proteomes" id="UP000054350"/>
    </source>
</evidence>
<keyword evidence="2" id="KW-1185">Reference proteome</keyword>
<protein>
    <submittedName>
        <fullName evidence="1">Uncharacterized protein</fullName>
    </submittedName>
</protein>
<proteinExistence type="predicted"/>
<reference evidence="2" key="2">
    <citation type="submission" date="2009-11" db="EMBL/GenBank/DDBJ databases">
        <title>The Genome Sequence of Allomyces macrogynus strain ATCC 38327.</title>
        <authorList>
            <consortium name="The Broad Institute Genome Sequencing Platform"/>
            <person name="Russ C."/>
            <person name="Cuomo C."/>
            <person name="Shea T."/>
            <person name="Young S.K."/>
            <person name="Zeng Q."/>
            <person name="Koehrsen M."/>
            <person name="Haas B."/>
            <person name="Borodovsky M."/>
            <person name="Guigo R."/>
            <person name="Alvarado L."/>
            <person name="Berlin A."/>
            <person name="Borenstein D."/>
            <person name="Chen Z."/>
            <person name="Engels R."/>
            <person name="Freedman E."/>
            <person name="Gellesch M."/>
            <person name="Goldberg J."/>
            <person name="Griggs A."/>
            <person name="Gujja S."/>
            <person name="Heiman D."/>
            <person name="Hepburn T."/>
            <person name="Howarth C."/>
            <person name="Jen D."/>
            <person name="Larson L."/>
            <person name="Lewis B."/>
            <person name="Mehta T."/>
            <person name="Park D."/>
            <person name="Pearson M."/>
            <person name="Roberts A."/>
            <person name="Saif S."/>
            <person name="Shenoy N."/>
            <person name="Sisk P."/>
            <person name="Stolte C."/>
            <person name="Sykes S."/>
            <person name="Walk T."/>
            <person name="White J."/>
            <person name="Yandava C."/>
            <person name="Burger G."/>
            <person name="Gray M.W."/>
            <person name="Holland P.W.H."/>
            <person name="King N."/>
            <person name="Lang F.B.F."/>
            <person name="Roger A.J."/>
            <person name="Ruiz-Trillo I."/>
            <person name="Lander E."/>
            <person name="Nusbaum C."/>
        </authorList>
    </citation>
    <scope>NUCLEOTIDE SEQUENCE [LARGE SCALE GENOMIC DNA]</scope>
    <source>
        <strain evidence="2">ATCC 38327</strain>
    </source>
</reference>
<dbReference type="EMBL" id="GG745372">
    <property type="protein sequence ID" value="KNE71549.1"/>
    <property type="molecule type" value="Genomic_DNA"/>
</dbReference>
<reference evidence="1 2" key="1">
    <citation type="submission" date="2009-11" db="EMBL/GenBank/DDBJ databases">
        <title>Annotation of Allomyces macrogynus ATCC 38327.</title>
        <authorList>
            <consortium name="The Broad Institute Genome Sequencing Platform"/>
            <person name="Russ C."/>
            <person name="Cuomo C."/>
            <person name="Burger G."/>
            <person name="Gray M.W."/>
            <person name="Holland P.W.H."/>
            <person name="King N."/>
            <person name="Lang F.B.F."/>
            <person name="Roger A.J."/>
            <person name="Ruiz-Trillo I."/>
            <person name="Young S.K."/>
            <person name="Zeng Q."/>
            <person name="Gargeya S."/>
            <person name="Fitzgerald M."/>
            <person name="Haas B."/>
            <person name="Abouelleil A."/>
            <person name="Alvarado L."/>
            <person name="Arachchi H.M."/>
            <person name="Berlin A."/>
            <person name="Chapman S.B."/>
            <person name="Gearin G."/>
            <person name="Goldberg J."/>
            <person name="Griggs A."/>
            <person name="Gujja S."/>
            <person name="Hansen M."/>
            <person name="Heiman D."/>
            <person name="Howarth C."/>
            <person name="Larimer J."/>
            <person name="Lui A."/>
            <person name="MacDonald P.J.P."/>
            <person name="McCowen C."/>
            <person name="Montmayeur A."/>
            <person name="Murphy C."/>
            <person name="Neiman D."/>
            <person name="Pearson M."/>
            <person name="Priest M."/>
            <person name="Roberts A."/>
            <person name="Saif S."/>
            <person name="Shea T."/>
            <person name="Sisk P."/>
            <person name="Stolte C."/>
            <person name="Sykes S."/>
            <person name="Wortman J."/>
            <person name="Nusbaum C."/>
            <person name="Birren B."/>
        </authorList>
    </citation>
    <scope>NUCLEOTIDE SEQUENCE [LARGE SCALE GENOMIC DNA]</scope>
    <source>
        <strain evidence="1 2">ATCC 38327</strain>
    </source>
</reference>
<accession>A0A0L0TAI9</accession>
<dbReference type="Proteomes" id="UP000054350">
    <property type="component" value="Unassembled WGS sequence"/>
</dbReference>
<sequence length="67" mass="7267">MNVQLQVFAVAGPFGRTLFMIPDLLKRPAKDLICPSNEDSSRDLADALCRAWGGCEVDRKTAASKTA</sequence>
<evidence type="ECO:0000313" key="1">
    <source>
        <dbReference type="EMBL" id="KNE71549.1"/>
    </source>
</evidence>
<gene>
    <name evidence="1" type="ORF">AMAG_20386</name>
</gene>
<dbReference type="AlphaFoldDB" id="A0A0L0TAI9"/>